<proteinExistence type="predicted"/>
<dbReference type="Proteomes" id="UP001283361">
    <property type="component" value="Unassembled WGS sequence"/>
</dbReference>
<evidence type="ECO:0000313" key="3">
    <source>
        <dbReference type="Proteomes" id="UP001283361"/>
    </source>
</evidence>
<organism evidence="2 3">
    <name type="scientific">Elysia crispata</name>
    <name type="common">lettuce slug</name>
    <dbReference type="NCBI Taxonomy" id="231223"/>
    <lineage>
        <taxon>Eukaryota</taxon>
        <taxon>Metazoa</taxon>
        <taxon>Spiralia</taxon>
        <taxon>Lophotrochozoa</taxon>
        <taxon>Mollusca</taxon>
        <taxon>Gastropoda</taxon>
        <taxon>Heterobranchia</taxon>
        <taxon>Euthyneura</taxon>
        <taxon>Panpulmonata</taxon>
        <taxon>Sacoglossa</taxon>
        <taxon>Placobranchoidea</taxon>
        <taxon>Plakobranchidae</taxon>
        <taxon>Elysia</taxon>
    </lineage>
</organism>
<comment type="caution">
    <text evidence="2">The sequence shown here is derived from an EMBL/GenBank/DDBJ whole genome shotgun (WGS) entry which is preliminary data.</text>
</comment>
<reference evidence="2" key="1">
    <citation type="journal article" date="2023" name="G3 (Bethesda)">
        <title>A reference genome for the long-term kleptoplast-retaining sea slug Elysia crispata morphotype clarki.</title>
        <authorList>
            <person name="Eastman K.E."/>
            <person name="Pendleton A.L."/>
            <person name="Shaikh M.A."/>
            <person name="Suttiyut T."/>
            <person name="Ogas R."/>
            <person name="Tomko P."/>
            <person name="Gavelis G."/>
            <person name="Widhalm J.R."/>
            <person name="Wisecaver J.H."/>
        </authorList>
    </citation>
    <scope>NUCLEOTIDE SEQUENCE</scope>
    <source>
        <strain evidence="2">ECLA1</strain>
    </source>
</reference>
<protein>
    <submittedName>
        <fullName evidence="2">Uncharacterized protein</fullName>
    </submittedName>
</protein>
<feature type="region of interest" description="Disordered" evidence="1">
    <location>
        <begin position="66"/>
        <end position="109"/>
    </location>
</feature>
<evidence type="ECO:0000256" key="1">
    <source>
        <dbReference type="SAM" id="MobiDB-lite"/>
    </source>
</evidence>
<evidence type="ECO:0000313" key="2">
    <source>
        <dbReference type="EMBL" id="KAK3746166.1"/>
    </source>
</evidence>
<dbReference type="EMBL" id="JAWDGP010006162">
    <property type="protein sequence ID" value="KAK3746166.1"/>
    <property type="molecule type" value="Genomic_DNA"/>
</dbReference>
<sequence>MPGAVVRPVCPVRGGQEASLNPVASDKLRASRAWSIQQVDVKSLVLTQSLEVILELSLESLEHPAVSEGHPRAKPGELGASNRCPVGKWTYPQRPGISTRDQMLPGIGQ</sequence>
<keyword evidence="3" id="KW-1185">Reference proteome</keyword>
<name>A0AAE0YI52_9GAST</name>
<accession>A0AAE0YI52</accession>
<dbReference type="AlphaFoldDB" id="A0AAE0YI52"/>
<gene>
    <name evidence="2" type="ORF">RRG08_014640</name>
</gene>